<dbReference type="STRING" id="147828.A0A4S2LF26"/>
<dbReference type="OrthoDB" id="69229at2759"/>
<gene>
    <name evidence="2" type="ORF">CRM22_008051</name>
</gene>
<evidence type="ECO:0000256" key="1">
    <source>
        <dbReference type="SAM" id="MobiDB-lite"/>
    </source>
</evidence>
<comment type="caution">
    <text evidence="2">The sequence shown here is derived from an EMBL/GenBank/DDBJ whole genome shotgun (WGS) entry which is preliminary data.</text>
</comment>
<reference evidence="2 3" key="1">
    <citation type="journal article" date="2019" name="BMC Genomics">
        <title>New insights from Opisthorchis felineus genome: update on genomics of the epidemiologically important liver flukes.</title>
        <authorList>
            <person name="Ershov N.I."/>
            <person name="Mordvinov V.A."/>
            <person name="Prokhortchouk E.B."/>
            <person name="Pakharukova M.Y."/>
            <person name="Gunbin K.V."/>
            <person name="Ustyantsev K."/>
            <person name="Genaev M.A."/>
            <person name="Blinov A.G."/>
            <person name="Mazur A."/>
            <person name="Boulygina E."/>
            <person name="Tsygankova S."/>
            <person name="Khrameeva E."/>
            <person name="Chekanov N."/>
            <person name="Fan G."/>
            <person name="Xiao A."/>
            <person name="Zhang H."/>
            <person name="Xu X."/>
            <person name="Yang H."/>
            <person name="Solovyev V."/>
            <person name="Lee S.M."/>
            <person name="Liu X."/>
            <person name="Afonnikov D.A."/>
            <person name="Skryabin K.G."/>
        </authorList>
    </citation>
    <scope>NUCLEOTIDE SEQUENCE [LARGE SCALE GENOMIC DNA]</scope>
    <source>
        <strain evidence="2">AK-0245</strain>
        <tissue evidence="2">Whole organism</tissue>
    </source>
</reference>
<dbReference type="Proteomes" id="UP000308267">
    <property type="component" value="Unassembled WGS sequence"/>
</dbReference>
<sequence length="304" mass="36079">MRMFVRMDFLHISESRLKGILKKLNWIEECNSHTSHFGLPLQKCTFDENHWIPPDRTDEHERFCKLRKCGYTKQEIFNMLPTPASAGMDELRRHRTSEPMLSLDSLDLDAFSTSQQKKMRMIQYRLPEDGHRVETLALIRDSKRRSKSYRGIHTARRSYTEILREIIEQQTELLQEAYERQYRGHRKHTKAVEDDVGYIKTIVYDCVNSGSSGMCTRLMEVKFLLPQRKPSCAPLERDYRPRLDRSSERREIAVTSTEVSSYERCSERFSLNTDQPKSTPRSSSTSRRHKRHRHHKKHRHRSPS</sequence>
<feature type="region of interest" description="Disordered" evidence="1">
    <location>
        <begin position="265"/>
        <end position="304"/>
    </location>
</feature>
<dbReference type="AlphaFoldDB" id="A0A4S2LF26"/>
<keyword evidence="3" id="KW-1185">Reference proteome</keyword>
<name>A0A4S2LF26_OPIFE</name>
<feature type="compositionally biased region" description="Basic residues" evidence="1">
    <location>
        <begin position="286"/>
        <end position="304"/>
    </location>
</feature>
<evidence type="ECO:0008006" key="4">
    <source>
        <dbReference type="Google" id="ProtNLM"/>
    </source>
</evidence>
<organism evidence="2 3">
    <name type="scientific">Opisthorchis felineus</name>
    <dbReference type="NCBI Taxonomy" id="147828"/>
    <lineage>
        <taxon>Eukaryota</taxon>
        <taxon>Metazoa</taxon>
        <taxon>Spiralia</taxon>
        <taxon>Lophotrochozoa</taxon>
        <taxon>Platyhelminthes</taxon>
        <taxon>Trematoda</taxon>
        <taxon>Digenea</taxon>
        <taxon>Opisthorchiida</taxon>
        <taxon>Opisthorchiata</taxon>
        <taxon>Opisthorchiidae</taxon>
        <taxon>Opisthorchis</taxon>
    </lineage>
</organism>
<dbReference type="EMBL" id="SJOL01008016">
    <property type="protein sequence ID" value="TGZ61316.1"/>
    <property type="molecule type" value="Genomic_DNA"/>
</dbReference>
<feature type="compositionally biased region" description="Low complexity" evidence="1">
    <location>
        <begin position="276"/>
        <end position="285"/>
    </location>
</feature>
<evidence type="ECO:0000313" key="2">
    <source>
        <dbReference type="EMBL" id="TGZ61316.1"/>
    </source>
</evidence>
<proteinExistence type="predicted"/>
<protein>
    <recommendedName>
        <fullName evidence="4">CHHC U11-48K-type domain-containing protein</fullName>
    </recommendedName>
</protein>
<accession>A0A4S2LF26</accession>
<evidence type="ECO:0000313" key="3">
    <source>
        <dbReference type="Proteomes" id="UP000308267"/>
    </source>
</evidence>